<dbReference type="EMBL" id="CM046393">
    <property type="protein sequence ID" value="KAI8550290.1"/>
    <property type="molecule type" value="Genomic_DNA"/>
</dbReference>
<sequence length="218" mass="24433">MELEQKLGDPSQLIAAQQQKIVAALKKSPAVVQPSTTAQSKPLPPSRVGFFLAGPLLSSSAPHVSDHTIYPNPVSSDLPNIPPLCSTPPRPSTVPHSYFFFSVFRCVSRSCSYRSLPQFQYSCCFFSMFRCVSRACSYRGTSHASNLLVFFWLAFVRRKKPKPPLPPRTQRRRWSVEWGPSSKELRRRDKSSSSCMGPVIGRIVVPGDDDLRHLRLKA</sequence>
<organism evidence="1 2">
    <name type="scientific">Rhododendron molle</name>
    <name type="common">Chinese azalea</name>
    <name type="synonym">Azalea mollis</name>
    <dbReference type="NCBI Taxonomy" id="49168"/>
    <lineage>
        <taxon>Eukaryota</taxon>
        <taxon>Viridiplantae</taxon>
        <taxon>Streptophyta</taxon>
        <taxon>Embryophyta</taxon>
        <taxon>Tracheophyta</taxon>
        <taxon>Spermatophyta</taxon>
        <taxon>Magnoliopsida</taxon>
        <taxon>eudicotyledons</taxon>
        <taxon>Gunneridae</taxon>
        <taxon>Pentapetalae</taxon>
        <taxon>asterids</taxon>
        <taxon>Ericales</taxon>
        <taxon>Ericaceae</taxon>
        <taxon>Ericoideae</taxon>
        <taxon>Rhodoreae</taxon>
        <taxon>Rhododendron</taxon>
    </lineage>
</organism>
<reference evidence="1" key="1">
    <citation type="submission" date="2022-02" db="EMBL/GenBank/DDBJ databases">
        <title>Plant Genome Project.</title>
        <authorList>
            <person name="Zhang R.-G."/>
        </authorList>
    </citation>
    <scope>NUCLEOTIDE SEQUENCE</scope>
    <source>
        <strain evidence="1">AT1</strain>
    </source>
</reference>
<dbReference type="Proteomes" id="UP001062846">
    <property type="component" value="Chromosome 6"/>
</dbReference>
<name>A0ACC0NAP8_RHOML</name>
<comment type="caution">
    <text evidence="1">The sequence shown here is derived from an EMBL/GenBank/DDBJ whole genome shotgun (WGS) entry which is preliminary data.</text>
</comment>
<evidence type="ECO:0000313" key="1">
    <source>
        <dbReference type="EMBL" id="KAI8550290.1"/>
    </source>
</evidence>
<protein>
    <submittedName>
        <fullName evidence="1">Uncharacterized protein</fullName>
    </submittedName>
</protein>
<gene>
    <name evidence="1" type="ORF">RHMOL_Rhmol06G0093600</name>
</gene>
<accession>A0ACC0NAP8</accession>
<proteinExistence type="predicted"/>
<evidence type="ECO:0000313" key="2">
    <source>
        <dbReference type="Proteomes" id="UP001062846"/>
    </source>
</evidence>
<keyword evidence="2" id="KW-1185">Reference proteome</keyword>